<proteinExistence type="predicted"/>
<keyword evidence="2" id="KW-0812">Transmembrane</keyword>
<keyword evidence="3" id="KW-0808">Transferase</keyword>
<gene>
    <name evidence="3" type="ORF">D6C90_00369</name>
</gene>
<sequence length="383" mass="43509">MFCLLGRNHTRYLSPTMAVYRLRIFIIAAAIATSLLLLFGAYSQNVITPQNVSDLTKNIAAHVPGTGSGSSTAKTGNGVSSSSSSGKKNAYMTLLTNTMDAPEDPAQDHYFMATRILGYQLLHQPNTRTQRGYPFVVLVTADVKQDRRDLLTSDGAIVLPVQNLEYNTTRIHGEMPQWKDVMTKLRAWELVEYDLIAFLDGDFILNRCLDGIFDDGATMPATLLTSNTLPTDEGELPSTYVLATVAEANPFHNYPPTAAAHDYKDPNYFNAGFFLFRPDLTLFHHFEKILQLEGRFDPQYPEQNLLNYAFRRSGQMPWIEMDGNWHIRFPTVGDMEQGVASMHDKWWSAHMDKGLQPYYDSIRWRMEGFYEVTSKKQWELAFE</sequence>
<dbReference type="Pfam" id="PF01501">
    <property type="entry name" value="Glyco_transf_8"/>
    <property type="match status" value="1"/>
</dbReference>
<dbReference type="Gene3D" id="3.90.550.10">
    <property type="entry name" value="Spore Coat Polysaccharide Biosynthesis Protein SpsA, Chain A"/>
    <property type="match status" value="1"/>
</dbReference>
<dbReference type="InterPro" id="IPR029044">
    <property type="entry name" value="Nucleotide-diphossugar_trans"/>
</dbReference>
<evidence type="ECO:0000313" key="4">
    <source>
        <dbReference type="Proteomes" id="UP000310121"/>
    </source>
</evidence>
<feature type="transmembrane region" description="Helical" evidence="2">
    <location>
        <begin position="20"/>
        <end position="42"/>
    </location>
</feature>
<feature type="region of interest" description="Disordered" evidence="1">
    <location>
        <begin position="66"/>
        <end position="87"/>
    </location>
</feature>
<dbReference type="InterPro" id="IPR050587">
    <property type="entry name" value="GNT1/Glycosyltrans_8"/>
</dbReference>
<dbReference type="Proteomes" id="UP000310121">
    <property type="component" value="Unassembled WGS sequence"/>
</dbReference>
<keyword evidence="2" id="KW-1133">Transmembrane helix</keyword>
<dbReference type="SUPFAM" id="SSF53448">
    <property type="entry name" value="Nucleotide-diphospho-sugar transferases"/>
    <property type="match status" value="1"/>
</dbReference>
<evidence type="ECO:0000256" key="1">
    <source>
        <dbReference type="SAM" id="MobiDB-lite"/>
    </source>
</evidence>
<comment type="caution">
    <text evidence="3">The sequence shown here is derived from an EMBL/GenBank/DDBJ whole genome shotgun (WGS) entry which is preliminary data.</text>
</comment>
<dbReference type="PANTHER" id="PTHR11183">
    <property type="entry name" value="GLYCOGENIN SUBFAMILY MEMBER"/>
    <property type="match status" value="1"/>
</dbReference>
<reference evidence="3 4" key="1">
    <citation type="submission" date="2018-10" db="EMBL/GenBank/DDBJ databases">
        <title>Fifty Aureobasidium pullulans genomes reveal a recombining polyextremotolerant generalist.</title>
        <authorList>
            <person name="Gostincar C."/>
            <person name="Turk M."/>
            <person name="Zajc J."/>
            <person name="Gunde-Cimerman N."/>
        </authorList>
    </citation>
    <scope>NUCLEOTIDE SEQUENCE [LARGE SCALE GENOMIC DNA]</scope>
    <source>
        <strain evidence="3 4">EXF-3844</strain>
    </source>
</reference>
<evidence type="ECO:0000313" key="3">
    <source>
        <dbReference type="EMBL" id="THZ53818.1"/>
    </source>
</evidence>
<dbReference type="GO" id="GO:0016757">
    <property type="term" value="F:glycosyltransferase activity"/>
    <property type="evidence" value="ECO:0007669"/>
    <property type="project" value="InterPro"/>
</dbReference>
<dbReference type="EMBL" id="QZBN01000010">
    <property type="protein sequence ID" value="THZ53818.1"/>
    <property type="molecule type" value="Genomic_DNA"/>
</dbReference>
<dbReference type="InterPro" id="IPR002495">
    <property type="entry name" value="Glyco_trans_8"/>
</dbReference>
<feature type="compositionally biased region" description="Low complexity" evidence="1">
    <location>
        <begin position="69"/>
        <end position="85"/>
    </location>
</feature>
<dbReference type="AlphaFoldDB" id="A0A4S9VQ53"/>
<protein>
    <submittedName>
        <fullName evidence="3">Nucleotide-diphospho-sugar transferase</fullName>
    </submittedName>
</protein>
<accession>A0A4S9VQ53</accession>
<keyword evidence="2" id="KW-0472">Membrane</keyword>
<organism evidence="3 4">
    <name type="scientific">Aureobasidium pullulans</name>
    <name type="common">Black yeast</name>
    <name type="synonym">Pullularia pullulans</name>
    <dbReference type="NCBI Taxonomy" id="5580"/>
    <lineage>
        <taxon>Eukaryota</taxon>
        <taxon>Fungi</taxon>
        <taxon>Dikarya</taxon>
        <taxon>Ascomycota</taxon>
        <taxon>Pezizomycotina</taxon>
        <taxon>Dothideomycetes</taxon>
        <taxon>Dothideomycetidae</taxon>
        <taxon>Dothideales</taxon>
        <taxon>Saccotheciaceae</taxon>
        <taxon>Aureobasidium</taxon>
    </lineage>
</organism>
<name>A0A4S9VQ53_AURPU</name>
<evidence type="ECO:0000256" key="2">
    <source>
        <dbReference type="SAM" id="Phobius"/>
    </source>
</evidence>